<evidence type="ECO:0000313" key="7">
    <source>
        <dbReference type="Proteomes" id="UP000238348"/>
    </source>
</evidence>
<proteinExistence type="predicted"/>
<dbReference type="InterPro" id="IPR000873">
    <property type="entry name" value="AMP-dep_synth/lig_dom"/>
</dbReference>
<feature type="compositionally biased region" description="Low complexity" evidence="4">
    <location>
        <begin position="1743"/>
        <end position="1771"/>
    </location>
</feature>
<dbReference type="CDD" id="cd12117">
    <property type="entry name" value="A_NRPS_Srf_like"/>
    <property type="match status" value="1"/>
</dbReference>
<accession>A0A2L0EZG4</accession>
<dbReference type="FunFam" id="1.10.1200.10:FF:000016">
    <property type="entry name" value="Non-ribosomal peptide synthase"/>
    <property type="match status" value="1"/>
</dbReference>
<feature type="domain" description="Carrier" evidence="5">
    <location>
        <begin position="522"/>
        <end position="597"/>
    </location>
</feature>
<dbReference type="SUPFAM" id="SSF47336">
    <property type="entry name" value="ACP-like"/>
    <property type="match status" value="2"/>
</dbReference>
<dbReference type="InterPro" id="IPR006162">
    <property type="entry name" value="Ppantetheine_attach_site"/>
</dbReference>
<evidence type="ECO:0000256" key="1">
    <source>
        <dbReference type="ARBA" id="ARBA00001957"/>
    </source>
</evidence>
<dbReference type="PANTHER" id="PTHR45527">
    <property type="entry name" value="NONRIBOSOMAL PEPTIDE SYNTHETASE"/>
    <property type="match status" value="1"/>
</dbReference>
<dbReference type="GO" id="GO:0072330">
    <property type="term" value="P:monocarboxylic acid biosynthetic process"/>
    <property type="evidence" value="ECO:0007669"/>
    <property type="project" value="UniProtKB-ARBA"/>
</dbReference>
<name>A0A2L0EZG4_SORCE</name>
<gene>
    <name evidence="6" type="ORF">SOCE26_061690</name>
</gene>
<dbReference type="Gene3D" id="3.40.50.1820">
    <property type="entry name" value="alpha/beta hydrolase"/>
    <property type="match status" value="1"/>
</dbReference>
<dbReference type="GO" id="GO:0043041">
    <property type="term" value="P:amino acid activation for nonribosomal peptide biosynthetic process"/>
    <property type="evidence" value="ECO:0007669"/>
    <property type="project" value="TreeGrafter"/>
</dbReference>
<dbReference type="Pfam" id="PF00501">
    <property type="entry name" value="AMP-binding"/>
    <property type="match status" value="2"/>
</dbReference>
<dbReference type="Pfam" id="PF13193">
    <property type="entry name" value="AMP-binding_C"/>
    <property type="match status" value="2"/>
</dbReference>
<dbReference type="EMBL" id="CP012673">
    <property type="protein sequence ID" value="AUX44702.1"/>
    <property type="molecule type" value="Genomic_DNA"/>
</dbReference>
<dbReference type="InterPro" id="IPR010071">
    <property type="entry name" value="AA_adenyl_dom"/>
</dbReference>
<dbReference type="InterPro" id="IPR045851">
    <property type="entry name" value="AMP-bd_C_sf"/>
</dbReference>
<dbReference type="Pfam" id="PF00550">
    <property type="entry name" value="PP-binding"/>
    <property type="match status" value="2"/>
</dbReference>
<dbReference type="InterPro" id="IPR020806">
    <property type="entry name" value="PKS_PP-bd"/>
</dbReference>
<feature type="compositionally biased region" description="Basic residues" evidence="4">
    <location>
        <begin position="1772"/>
        <end position="1790"/>
    </location>
</feature>
<dbReference type="Gene3D" id="3.30.300.30">
    <property type="match status" value="2"/>
</dbReference>
<dbReference type="InterPro" id="IPR029058">
    <property type="entry name" value="AB_hydrolase_fold"/>
</dbReference>
<reference evidence="6 7" key="1">
    <citation type="submission" date="2015-09" db="EMBL/GenBank/DDBJ databases">
        <title>Sorangium comparison.</title>
        <authorList>
            <person name="Zaburannyi N."/>
            <person name="Bunk B."/>
            <person name="Overmann J."/>
            <person name="Mueller R."/>
        </authorList>
    </citation>
    <scope>NUCLEOTIDE SEQUENCE [LARGE SCALE GENOMIC DNA]</scope>
    <source>
        <strain evidence="6 7">So ce26</strain>
    </source>
</reference>
<evidence type="ECO:0000313" key="6">
    <source>
        <dbReference type="EMBL" id="AUX44702.1"/>
    </source>
</evidence>
<dbReference type="NCBIfam" id="NF003417">
    <property type="entry name" value="PRK04813.1"/>
    <property type="match status" value="2"/>
</dbReference>
<feature type="compositionally biased region" description="Polar residues" evidence="4">
    <location>
        <begin position="1802"/>
        <end position="1813"/>
    </location>
</feature>
<evidence type="ECO:0000256" key="3">
    <source>
        <dbReference type="ARBA" id="ARBA00022553"/>
    </source>
</evidence>
<dbReference type="SMART" id="SM00823">
    <property type="entry name" value="PKS_PP"/>
    <property type="match status" value="2"/>
</dbReference>
<organism evidence="6 7">
    <name type="scientific">Sorangium cellulosum</name>
    <name type="common">Polyangium cellulosum</name>
    <dbReference type="NCBI Taxonomy" id="56"/>
    <lineage>
        <taxon>Bacteria</taxon>
        <taxon>Pseudomonadati</taxon>
        <taxon>Myxococcota</taxon>
        <taxon>Polyangia</taxon>
        <taxon>Polyangiales</taxon>
        <taxon>Polyangiaceae</taxon>
        <taxon>Sorangium</taxon>
    </lineage>
</organism>
<dbReference type="SUPFAM" id="SSF56801">
    <property type="entry name" value="Acetyl-CoA synthetase-like"/>
    <property type="match status" value="2"/>
</dbReference>
<dbReference type="Gene3D" id="3.30.559.10">
    <property type="entry name" value="Chloramphenicol acetyltransferase-like domain"/>
    <property type="match status" value="1"/>
</dbReference>
<feature type="domain" description="Carrier" evidence="5">
    <location>
        <begin position="1619"/>
        <end position="1694"/>
    </location>
</feature>
<dbReference type="CDD" id="cd19531">
    <property type="entry name" value="LCL_NRPS-like"/>
    <property type="match status" value="1"/>
</dbReference>
<protein>
    <recommendedName>
        <fullName evidence="5">Carrier domain-containing protein</fullName>
    </recommendedName>
</protein>
<evidence type="ECO:0000259" key="5">
    <source>
        <dbReference type="PROSITE" id="PS50075"/>
    </source>
</evidence>
<evidence type="ECO:0000256" key="2">
    <source>
        <dbReference type="ARBA" id="ARBA00022450"/>
    </source>
</evidence>
<dbReference type="Gene3D" id="3.30.559.30">
    <property type="entry name" value="Nonribosomal peptide synthetase, condensation domain"/>
    <property type="match status" value="1"/>
</dbReference>
<dbReference type="InterPro" id="IPR020845">
    <property type="entry name" value="AMP-binding_CS"/>
</dbReference>
<feature type="compositionally biased region" description="Basic and acidic residues" evidence="4">
    <location>
        <begin position="1699"/>
        <end position="1718"/>
    </location>
</feature>
<dbReference type="InterPro" id="IPR025110">
    <property type="entry name" value="AMP-bd_C"/>
</dbReference>
<dbReference type="FunFam" id="3.40.50.980:FF:000001">
    <property type="entry name" value="Non-ribosomal peptide synthetase"/>
    <property type="match status" value="2"/>
</dbReference>
<dbReference type="Pfam" id="PF00668">
    <property type="entry name" value="Condensation"/>
    <property type="match status" value="1"/>
</dbReference>
<feature type="region of interest" description="Disordered" evidence="4">
    <location>
        <begin position="1538"/>
        <end position="1563"/>
    </location>
</feature>
<evidence type="ECO:0000256" key="4">
    <source>
        <dbReference type="SAM" id="MobiDB-lite"/>
    </source>
</evidence>
<dbReference type="FunFam" id="3.30.300.30:FF:000015">
    <property type="entry name" value="Nonribosomal peptide synthase SidD"/>
    <property type="match status" value="1"/>
</dbReference>
<dbReference type="Gene3D" id="1.10.1200.10">
    <property type="entry name" value="ACP-like"/>
    <property type="match status" value="1"/>
</dbReference>
<dbReference type="PANTHER" id="PTHR45527:SF1">
    <property type="entry name" value="FATTY ACID SYNTHASE"/>
    <property type="match status" value="1"/>
</dbReference>
<sequence>MIHHDSSSADSCVHRSFELQARRTPGAVAVSFGADRLTYQELNRRVNQLAHHLRGLGVGPEVLVALCAERSLDALIGLLAVLKAGGAYVPIDPSYPRERVAFMLEDAGAPLLLTQARLLPSLPRHGARVVLLDGDRDVIAGSSDEDPPCAAGPDDLAYVIYTSGSTGRPKGTEIVHRGLTNLARALAERFDVGPGSRVLQFASLSFDASVWEIAMALARGGTLVMGAPAERIPGPALLERMRAEEVSIATFPPSALAAFPEGAERSLPALRTLIVAGESCPADLAARWAEGRRFINAYGPTEYTVCATMAEGLDAGRDGGEPPSIGQPIRNTRCFVLDAAMRPVPDGEPGELYLGGPGLARGYLRQPELTAARFVADPFSGLPEARLYRTGDLVRRLPGGDLAFLGRVDQQVKIRGHRVELGEVEAALGRHPAVRAAVAAACDGRLVAYVVVRPEPQATPPDPRTVVPALRSFLGKSLPEAMIPSAFVLLDALPLSPSGKVDRAALPAPDAARSDRAGERVAPRNQIEATIAAAWAEALGLERLGIHEDVFDLGAHSLLVARVLSRLRAALGVELSLQSLFDATTVAALAGIVESLPRQKHRGAAPIRPARRDRPIPLSHGQRQIWLHASLHPGALFYNEPFSLRLAGPLDADALGRALEELLRRHEILRSTFAVVGGEPVQQIQPPAPLDVRLVELSELPAEARWERAVALATDEARRPFDLARGPLLRATLVRLAEADHVLFVVVHHILMDGVSIFDVLPRELHALYQAFAAGKPSPLPELAVQYADVAVWQREQQLSGALQPQIDYWRRQLADLPTLELPTDRPRPAAADLAGARHCVALPRELTRRLKALAREEGVTLFVVLLSAFKALLHRYALQDEIVVGTSASCRHPAETEDLLGFFLNTLVLRTDLRGDPTFRELLGRVRSVSQAALSHQDVPFATVVQALQPKRVPGQNPLFQVAFVLEPPVPALDPGWSLSQLDVDTGASKFDLMLELDEREDGIIGRIEYSTALFDARTIERMAGHYETLLAGAASDADLRLSRLPLLTPAERRELRALAVAPAGPGSDVCVHHLFEAQVARSPEAIAVVFDDGAGNVSSLTYRELNRRANQLAHTLLGLADGEAPGSRPARAPGEGGVAPEDRVAVCMYRSIEMIVAILGVLKAGLAFVPLDPTYPTERLAFMLEQARARVMLTQARVGEVLPGGRTRVLCLDEGWEEIGRARDDNLALPASPDQLAYVMYTSGSTGRPKGVAVPHRGVARLVKGTTYASFAPEEVFLQLASISFDAATFEIWGALLNGGRLVVMPPTPPSIEGLLRVIREHGVTTVWLTAGVFHLLVDERVADLRGVRQILAGGDVLSPQHVNRALAELPGCRIINGYGPTESTTFACCATVIGPVGHTVPIGRPIPGTSAHVLDEHQSEVPAGVPGELYIGGEGLARGYFDRPDLTEERFIPDPTGCASGGRLYRTGDSVRLMPDGQLEFLGRIDHQVKVRGYRIELGEIEVVLGAHPGVREVVVVARPDRSGDKRLVAYVVPHGGRAAPSSRRPGHPARPSDVDPPGGIERALRDFVQRRLPDYMHPSAIVLLDALPLTNNGKVDREALPAPDELRPAGAPIVAPRGSLEERLAALWQDVLGLERVSVHDNFFDLGGHSLLLMRLHERIRDSFGSDLSIVDLFARPTVTAMAAFLASGGGGGGGEERELGGRRARDEAARDPETQEAGSQEQAAWIRLINPSPRTRSRSSGWRAASRARGASTHSGRTCATGSSRSPRSRTRTSPRRACPRRWPRTRATSARGPCSRTWSGSTPPSSG</sequence>
<dbReference type="GO" id="GO:0044550">
    <property type="term" value="P:secondary metabolite biosynthetic process"/>
    <property type="evidence" value="ECO:0007669"/>
    <property type="project" value="UniProtKB-ARBA"/>
</dbReference>
<dbReference type="InterPro" id="IPR009081">
    <property type="entry name" value="PP-bd_ACP"/>
</dbReference>
<comment type="cofactor">
    <cofactor evidence="1">
        <name>pantetheine 4'-phosphate</name>
        <dbReference type="ChEBI" id="CHEBI:47942"/>
    </cofactor>
</comment>
<dbReference type="PROSITE" id="PS00012">
    <property type="entry name" value="PHOSPHOPANTETHEINE"/>
    <property type="match status" value="1"/>
</dbReference>
<dbReference type="CDD" id="cd05930">
    <property type="entry name" value="A_NRPS"/>
    <property type="match status" value="1"/>
</dbReference>
<dbReference type="PROSITE" id="PS50075">
    <property type="entry name" value="CARRIER"/>
    <property type="match status" value="2"/>
</dbReference>
<dbReference type="FunFam" id="3.30.559.10:FF:000012">
    <property type="entry name" value="Non-ribosomal peptide synthetase"/>
    <property type="match status" value="1"/>
</dbReference>
<dbReference type="NCBIfam" id="TIGR01733">
    <property type="entry name" value="AA-adenyl-dom"/>
    <property type="match status" value="2"/>
</dbReference>
<dbReference type="Gene3D" id="3.40.50.980">
    <property type="match status" value="4"/>
</dbReference>
<dbReference type="SUPFAM" id="SSF52777">
    <property type="entry name" value="CoA-dependent acyltransferases"/>
    <property type="match status" value="2"/>
</dbReference>
<dbReference type="PROSITE" id="PS00455">
    <property type="entry name" value="AMP_BINDING"/>
    <property type="match status" value="2"/>
</dbReference>
<dbReference type="FunFam" id="2.30.38.10:FF:000001">
    <property type="entry name" value="Non-ribosomal peptide synthetase PvdI"/>
    <property type="match status" value="2"/>
</dbReference>
<dbReference type="FunFam" id="3.40.50.12780:FF:000012">
    <property type="entry name" value="Non-ribosomal peptide synthetase"/>
    <property type="match status" value="1"/>
</dbReference>
<dbReference type="InterPro" id="IPR001242">
    <property type="entry name" value="Condensation_dom"/>
</dbReference>
<dbReference type="InterPro" id="IPR036736">
    <property type="entry name" value="ACP-like_sf"/>
</dbReference>
<dbReference type="GO" id="GO:0003824">
    <property type="term" value="F:catalytic activity"/>
    <property type="evidence" value="ECO:0007669"/>
    <property type="project" value="InterPro"/>
</dbReference>
<feature type="region of interest" description="Disordered" evidence="4">
    <location>
        <begin position="1690"/>
        <end position="1813"/>
    </location>
</feature>
<keyword evidence="2" id="KW-0596">Phosphopantetheine</keyword>
<dbReference type="Proteomes" id="UP000238348">
    <property type="component" value="Chromosome"/>
</dbReference>
<keyword evidence="3" id="KW-0597">Phosphoprotein</keyword>
<dbReference type="Gene3D" id="2.30.38.10">
    <property type="entry name" value="Luciferase, Domain 3"/>
    <property type="match status" value="2"/>
</dbReference>
<dbReference type="FunFam" id="3.30.300.30:FF:000010">
    <property type="entry name" value="Enterobactin synthetase component F"/>
    <property type="match status" value="1"/>
</dbReference>
<dbReference type="GO" id="GO:0031177">
    <property type="term" value="F:phosphopantetheine binding"/>
    <property type="evidence" value="ECO:0007669"/>
    <property type="project" value="InterPro"/>
</dbReference>
<dbReference type="InterPro" id="IPR023213">
    <property type="entry name" value="CAT-like_dom_sf"/>
</dbReference>
<dbReference type="GO" id="GO:0005829">
    <property type="term" value="C:cytosol"/>
    <property type="evidence" value="ECO:0007669"/>
    <property type="project" value="TreeGrafter"/>
</dbReference>